<name>A0ABT7R4D7_9BACI</name>
<sequence>MTVLIPKSVGEIMKEHVHFWIPAYQRGYRWTSLQVTELLDDIWEFHQMDPKKEDFYWLQPIVVKEQEKGIEVIDGQQRLTTVLLIVKYIQSLIPFYEETGYTMLYATRPESERYIANIKAGDVKRNENIDFYHMYNAYETIGNWFQRHEDKNAPIHIWQRLTDQVKVLWYELDKGYDPINLFTRINIGKIPLTNAELIKALFLSKNNLGPDITQHKYLKMKQVELATQWDAIETHLQNPNFWYFLQSTQGKYENHIEWLFELVVDNFAQTIDMDTSYRTFHAFHDEIERRTEQGEMRYEVVETIWSEIQILYYQLSEWFENRELYHLIGYLLNTSDQIQSILQDAKSMKKDEFVKSLYKRIKNRLRNWNVSELSYDLERSKVKEILVLHNIMTLQRDQHSKQRFDFERFKNEKWDIEHIHALHSQVLVKRDEQLSFIQDSLVYVEDAVFQEELKKYEMSLLKDEIEAEKFEKIQQKITDYFGEGYSNHISNCTLLDAKTNRSYKNVIFPKKREEIILRDQNGVYIPICTKNVFLKYYSKQTKQIHHWNQEDRKAYMKNLGDVLKPVLTIPIES</sequence>
<proteinExistence type="predicted"/>
<accession>A0ABT7R4D7</accession>
<dbReference type="PANTHER" id="PTHR35149">
    <property type="entry name" value="SLL5132 PROTEIN"/>
    <property type="match status" value="1"/>
</dbReference>
<dbReference type="PANTHER" id="PTHR35149:SF1">
    <property type="entry name" value="DUF5655 DOMAIN-CONTAINING PROTEIN"/>
    <property type="match status" value="1"/>
</dbReference>
<dbReference type="InterPro" id="IPR004919">
    <property type="entry name" value="GmrSD_N"/>
</dbReference>
<dbReference type="RefSeq" id="WP_289358477.1">
    <property type="nucleotide sequence ID" value="NZ_JAUCFG010000002.1"/>
</dbReference>
<protein>
    <submittedName>
        <fullName evidence="2">DUF262 domain-containing protein</fullName>
    </submittedName>
</protein>
<dbReference type="Pfam" id="PF03235">
    <property type="entry name" value="GmrSD_N"/>
    <property type="match status" value="1"/>
</dbReference>
<comment type="caution">
    <text evidence="2">The sequence shown here is derived from an EMBL/GenBank/DDBJ whole genome shotgun (WGS) entry which is preliminary data.</text>
</comment>
<feature type="domain" description="GmrSD restriction endonucleases N-terminal" evidence="1">
    <location>
        <begin position="12"/>
        <end position="203"/>
    </location>
</feature>
<keyword evidence="3" id="KW-1185">Reference proteome</keyword>
<gene>
    <name evidence="2" type="ORF">QUG02_06480</name>
</gene>
<organism evidence="2 3">
    <name type="scientific">Bacillus hominis</name>
    <dbReference type="NCBI Taxonomy" id="2817478"/>
    <lineage>
        <taxon>Bacteria</taxon>
        <taxon>Bacillati</taxon>
        <taxon>Bacillota</taxon>
        <taxon>Bacilli</taxon>
        <taxon>Bacillales</taxon>
        <taxon>Bacillaceae</taxon>
        <taxon>Bacillus</taxon>
        <taxon>Bacillus cereus group</taxon>
    </lineage>
</organism>
<evidence type="ECO:0000313" key="3">
    <source>
        <dbReference type="Proteomes" id="UP001224139"/>
    </source>
</evidence>
<evidence type="ECO:0000259" key="1">
    <source>
        <dbReference type="Pfam" id="PF03235"/>
    </source>
</evidence>
<dbReference type="EMBL" id="JAUCFG010000002">
    <property type="protein sequence ID" value="MDM5437784.1"/>
    <property type="molecule type" value="Genomic_DNA"/>
</dbReference>
<reference evidence="2 3" key="1">
    <citation type="submission" date="2023-06" db="EMBL/GenBank/DDBJ databases">
        <title>Comparative genomics of Bacillaceae isolates and their secondary metabolite potential.</title>
        <authorList>
            <person name="Song L."/>
            <person name="Nielsen L.J."/>
            <person name="Mohite O."/>
            <person name="Xu X."/>
            <person name="Weber T."/>
            <person name="Kovacs A.T."/>
        </authorList>
    </citation>
    <scope>NUCLEOTIDE SEQUENCE [LARGE SCALE GENOMIC DNA]</scope>
    <source>
        <strain evidence="2 3">DX2.1</strain>
    </source>
</reference>
<dbReference type="Proteomes" id="UP001224139">
    <property type="component" value="Unassembled WGS sequence"/>
</dbReference>
<evidence type="ECO:0000313" key="2">
    <source>
        <dbReference type="EMBL" id="MDM5437784.1"/>
    </source>
</evidence>